<evidence type="ECO:0000313" key="7">
    <source>
        <dbReference type="EMBL" id="QCI59830.1"/>
    </source>
</evidence>
<name>A0A4D7AVT8_9FIRM</name>
<keyword evidence="2" id="KW-0645">Protease</keyword>
<dbReference type="PRINTS" id="PR00723">
    <property type="entry name" value="SUBTILISIN"/>
</dbReference>
<evidence type="ECO:0000256" key="4">
    <source>
        <dbReference type="ARBA" id="ARBA00022825"/>
    </source>
</evidence>
<gene>
    <name evidence="7" type="ORF">EIO64_11860</name>
</gene>
<dbReference type="PANTHER" id="PTHR43806:SF11">
    <property type="entry name" value="CEREVISIN-RELATED"/>
    <property type="match status" value="1"/>
</dbReference>
<dbReference type="AlphaFoldDB" id="A0A4D7AVT8"/>
<dbReference type="PANTHER" id="PTHR43806">
    <property type="entry name" value="PEPTIDASE S8"/>
    <property type="match status" value="1"/>
</dbReference>
<feature type="domain" description="Peptidase S8/S53" evidence="6">
    <location>
        <begin position="280"/>
        <end position="633"/>
    </location>
</feature>
<evidence type="ECO:0000256" key="1">
    <source>
        <dbReference type="ARBA" id="ARBA00011073"/>
    </source>
</evidence>
<evidence type="ECO:0000256" key="3">
    <source>
        <dbReference type="ARBA" id="ARBA00022801"/>
    </source>
</evidence>
<dbReference type="InterPro" id="IPR036852">
    <property type="entry name" value="Peptidase_S8/S53_dom_sf"/>
</dbReference>
<dbReference type="InterPro" id="IPR015500">
    <property type="entry name" value="Peptidase_S8_subtilisin-rel"/>
</dbReference>
<comment type="similarity">
    <text evidence="1">Belongs to the peptidase S8 family.</text>
</comment>
<dbReference type="Gene3D" id="3.40.50.200">
    <property type="entry name" value="Peptidase S8/S53 domain"/>
    <property type="match status" value="1"/>
</dbReference>
<reference evidence="8" key="1">
    <citation type="submission" date="2018-12" db="EMBL/GenBank/DDBJ databases">
        <title>Dusodibacter welbiota gen. nov., sp. nov., isolated from human faeces and emended description of the Oscillibacter genus.</title>
        <authorList>
            <person name="Le Roy T."/>
            <person name="Van der Smissen P."/>
            <person name="Delzenne N."/>
            <person name="Muccioli G."/>
            <person name="Collet J.F."/>
            <person name="Cani P.D."/>
        </authorList>
    </citation>
    <scope>NUCLEOTIDE SEQUENCE [LARGE SCALE GENOMIC DNA]</scope>
    <source>
        <strain evidence="8">J115</strain>
    </source>
</reference>
<proteinExistence type="inferred from homology"/>
<accession>A0A4D7AVT8</accession>
<keyword evidence="4" id="KW-0720">Serine protease</keyword>
<sequence length="844" mass="95347">MANYDHIQIERQETVSTYRGRPNPAAPKPPVRDRKRHGQKLSEEISQASKNVLDSRKNIGIQTDKLMVLELSGEALSGDLLELLINKFRLSLVEETAEPGSNQSKLIVQFEDQEAIAQFNAERALWEDDLPDEVLLTHAQRRNLFSCIDAVRSLTPEDRMGPHLKDFIKAIPKDMGFFIVNIDVWYNNNPSEILSTERQIRSVLGTQGSQLLGDLFAISGLLLGRAKVNEFSLNALLSMDIISSIELPAEIVTQEPHELYQYDYVPIVNDTLDETAPLATVLDSGIFTGNPLLKSVVVAEEDFDTTEHTTADMNGHGTGVAGIVVYGDFSTPDESRIFTPLVRICSAKIMHDEDGDPYFREDVRPERLVRDAIVYFYETYGCRIFNLSAGDAGSMYNGGRQLSWASMLDDLARELDIVIIVSAGNVSDPEIPEFESREEAMEKVRDQLFAQDHRLIDPATSALSVTVGSISRSSEPAVLRGTGINPISVGLKDHPSVFTRIGKGVNKSIKPDFVDYGGNFSLRQISRGASRWLKTDQNLMEPTLNHTNDRVFKGYCGTSFAAPHVTHIAARLERILEAQIDGRPSANLIRALLANSAKCSNDMQTWGEMSKDADYTGKDNPKHDRFMRLYGYGKISEQILTSTDNHVTLFAEDRLPLRDFHLYKIPVPKQFLKVRAAKSITVSLAYNPVTRISRKEYLANNLWIEIFRRIDEDTLIKYKAKREAGTDTEDDFKKLPDEYKIKDFIPGYDTVQKSTLQQRRWQKSPTGGADLLWPGNDEPYIYILISGKERFKYAQQEQPQSYALCVTFAYESEENIDLYNQLRNNVKLKAVERERDKVQPRIKI</sequence>
<organism evidence="7 8">
    <name type="scientific">Dysosmobacter welbionis</name>
    <dbReference type="NCBI Taxonomy" id="2093857"/>
    <lineage>
        <taxon>Bacteria</taxon>
        <taxon>Bacillati</taxon>
        <taxon>Bacillota</taxon>
        <taxon>Clostridia</taxon>
        <taxon>Eubacteriales</taxon>
        <taxon>Oscillospiraceae</taxon>
        <taxon>Dysosmobacter</taxon>
    </lineage>
</organism>
<evidence type="ECO:0000259" key="6">
    <source>
        <dbReference type="Pfam" id="PF00082"/>
    </source>
</evidence>
<dbReference type="SUPFAM" id="SSF52743">
    <property type="entry name" value="Subtilisin-like"/>
    <property type="match status" value="1"/>
</dbReference>
<dbReference type="InterPro" id="IPR034074">
    <property type="entry name" value="Y4bN_pept_dom"/>
</dbReference>
<evidence type="ECO:0000256" key="5">
    <source>
        <dbReference type="SAM" id="MobiDB-lite"/>
    </source>
</evidence>
<dbReference type="InterPro" id="IPR050131">
    <property type="entry name" value="Peptidase_S8_subtilisin-like"/>
</dbReference>
<protein>
    <submittedName>
        <fullName evidence="7">S8 family peptidase</fullName>
    </submittedName>
</protein>
<dbReference type="Pfam" id="PF00082">
    <property type="entry name" value="Peptidase_S8"/>
    <property type="match status" value="1"/>
</dbReference>
<dbReference type="EMBL" id="CP034413">
    <property type="protein sequence ID" value="QCI59830.1"/>
    <property type="molecule type" value="Genomic_DNA"/>
</dbReference>
<dbReference type="KEGG" id="obj:EIO64_11860"/>
<keyword evidence="8" id="KW-1185">Reference proteome</keyword>
<dbReference type="RefSeq" id="WP_136891416.1">
    <property type="nucleotide sequence ID" value="NZ_CP034413.3"/>
</dbReference>
<dbReference type="InterPro" id="IPR000209">
    <property type="entry name" value="Peptidase_S8/S53_dom"/>
</dbReference>
<dbReference type="CDD" id="cd04847">
    <property type="entry name" value="Peptidases_S8_Subtilisin_like_2"/>
    <property type="match status" value="1"/>
</dbReference>
<dbReference type="GO" id="GO:0004252">
    <property type="term" value="F:serine-type endopeptidase activity"/>
    <property type="evidence" value="ECO:0007669"/>
    <property type="project" value="InterPro"/>
</dbReference>
<evidence type="ECO:0000256" key="2">
    <source>
        <dbReference type="ARBA" id="ARBA00022670"/>
    </source>
</evidence>
<dbReference type="Proteomes" id="UP000298642">
    <property type="component" value="Chromosome"/>
</dbReference>
<evidence type="ECO:0000313" key="8">
    <source>
        <dbReference type="Proteomes" id="UP000298642"/>
    </source>
</evidence>
<keyword evidence="3" id="KW-0378">Hydrolase</keyword>
<dbReference type="GO" id="GO:0006508">
    <property type="term" value="P:proteolysis"/>
    <property type="evidence" value="ECO:0007669"/>
    <property type="project" value="UniProtKB-KW"/>
</dbReference>
<feature type="region of interest" description="Disordered" evidence="5">
    <location>
        <begin position="11"/>
        <end position="40"/>
    </location>
</feature>